<feature type="region of interest" description="Disordered" evidence="2">
    <location>
        <begin position="558"/>
        <end position="642"/>
    </location>
</feature>
<dbReference type="Proteomes" id="UP000682733">
    <property type="component" value="Unassembled WGS sequence"/>
</dbReference>
<dbReference type="SMART" id="SM00324">
    <property type="entry name" value="RhoGAP"/>
    <property type="match status" value="1"/>
</dbReference>
<evidence type="ECO:0000313" key="5">
    <source>
        <dbReference type="EMBL" id="CAF3684526.1"/>
    </source>
</evidence>
<dbReference type="InterPro" id="IPR037863">
    <property type="entry name" value="RHOGAP6/36"/>
</dbReference>
<keyword evidence="1" id="KW-0343">GTPase activation</keyword>
<evidence type="ECO:0000313" key="4">
    <source>
        <dbReference type="EMBL" id="CAF0904389.1"/>
    </source>
</evidence>
<dbReference type="EMBL" id="CAJNOK010003520">
    <property type="protein sequence ID" value="CAF0904389.1"/>
    <property type="molecule type" value="Genomic_DNA"/>
</dbReference>
<dbReference type="Pfam" id="PF00620">
    <property type="entry name" value="RhoGAP"/>
    <property type="match status" value="1"/>
</dbReference>
<dbReference type="InterPro" id="IPR000198">
    <property type="entry name" value="RhoGAP_dom"/>
</dbReference>
<evidence type="ECO:0000313" key="6">
    <source>
        <dbReference type="Proteomes" id="UP000677228"/>
    </source>
</evidence>
<feature type="non-terminal residue" evidence="4">
    <location>
        <position position="1"/>
    </location>
</feature>
<dbReference type="EMBL" id="CAJOBA010003520">
    <property type="protein sequence ID" value="CAF3684526.1"/>
    <property type="molecule type" value="Genomic_DNA"/>
</dbReference>
<accession>A0A8S2DID3</accession>
<dbReference type="PROSITE" id="PS50238">
    <property type="entry name" value="RHOGAP"/>
    <property type="match status" value="1"/>
</dbReference>
<evidence type="ECO:0000256" key="1">
    <source>
        <dbReference type="ARBA" id="ARBA00022468"/>
    </source>
</evidence>
<sequence length="642" mass="71274">EPVRKRKHHFMFRSKSSDKSKDARACYTAGTNINKCCYLDLKSNSGVFGVSLSQCIDDDDRLSSGRTEDDLRKDSLDLATPLAIRTSPSGSVSSTSSAKDSGCSVSPASPSSLQVSDSDYENTKIRSVSLEALSGQTQSGKNTSATALNRCKTLRCYPEKVPYIIKNCCEHLERNALQTIGLFRVGVSKKRLTEVSIEQVNLSRSLNFDSTTNAHDVAGLIKEFLRELPEPLMTKELCSSFLAIRSKMNVKDQSKILGYLIALLPSSNRDTLYTLLKFLHIVSLNAHDRQYNGKFIPGNKMDSQNLAIVFAPTILLDGKSVTKDMSVAYMEQAKDVLQMMIDQYKDLFIISRDLHNELLNTLCEMNSEQLVRALAFKVKNVCGIITIQLDENDERELSSLDLLPLFYDSPNVGIFSSIIPTRAQPPSLRYNLRRNSDFPYSTIHTSRSSEFLQVPSSSSAQRLSQLNTNKTTTVNTQTRLPTVRDIREASMDQIIFRLIEPPTEQRHPTEPIISVTSFDDVNDTTTPLTSITMYDQNRRLIIRPNSLNINGKETLAIAQSSTSASSPSSESQQNTNNNTLSLREIKPYARSKTAPLSPGHYLSPRTQRESATSAKNLCGSSTDESPSPLSATKQSELTITLV</sequence>
<dbReference type="InterPro" id="IPR008936">
    <property type="entry name" value="Rho_GTPase_activation_prot"/>
</dbReference>
<feature type="region of interest" description="Disordered" evidence="2">
    <location>
        <begin position="86"/>
        <end position="118"/>
    </location>
</feature>
<dbReference type="Gene3D" id="1.10.555.10">
    <property type="entry name" value="Rho GTPase activation protein"/>
    <property type="match status" value="1"/>
</dbReference>
<dbReference type="PANTHER" id="PTHR12635:SF7">
    <property type="entry name" value="RHO GTPASE ACTIVATING PROTEIN 6-RELATED"/>
    <property type="match status" value="1"/>
</dbReference>
<dbReference type="GO" id="GO:0007165">
    <property type="term" value="P:signal transduction"/>
    <property type="evidence" value="ECO:0007669"/>
    <property type="project" value="InterPro"/>
</dbReference>
<gene>
    <name evidence="4" type="ORF">OVA965_LOCUS9792</name>
    <name evidence="5" type="ORF">TMI583_LOCUS9787</name>
</gene>
<comment type="caution">
    <text evidence="4">The sequence shown here is derived from an EMBL/GenBank/DDBJ whole genome shotgun (WGS) entry which is preliminary data.</text>
</comment>
<feature type="compositionally biased region" description="Low complexity" evidence="2">
    <location>
        <begin position="558"/>
        <end position="582"/>
    </location>
</feature>
<evidence type="ECO:0000259" key="3">
    <source>
        <dbReference type="PROSITE" id="PS50238"/>
    </source>
</evidence>
<dbReference type="Proteomes" id="UP000677228">
    <property type="component" value="Unassembled WGS sequence"/>
</dbReference>
<dbReference type="SUPFAM" id="SSF48350">
    <property type="entry name" value="GTPase activation domain, GAP"/>
    <property type="match status" value="1"/>
</dbReference>
<evidence type="ECO:0000256" key="2">
    <source>
        <dbReference type="SAM" id="MobiDB-lite"/>
    </source>
</evidence>
<protein>
    <recommendedName>
        <fullName evidence="3">Rho-GAP domain-containing protein</fullName>
    </recommendedName>
</protein>
<dbReference type="AlphaFoldDB" id="A0A8S2DID3"/>
<organism evidence="4 6">
    <name type="scientific">Didymodactylos carnosus</name>
    <dbReference type="NCBI Taxonomy" id="1234261"/>
    <lineage>
        <taxon>Eukaryota</taxon>
        <taxon>Metazoa</taxon>
        <taxon>Spiralia</taxon>
        <taxon>Gnathifera</taxon>
        <taxon>Rotifera</taxon>
        <taxon>Eurotatoria</taxon>
        <taxon>Bdelloidea</taxon>
        <taxon>Philodinida</taxon>
        <taxon>Philodinidae</taxon>
        <taxon>Didymodactylos</taxon>
    </lineage>
</organism>
<feature type="compositionally biased region" description="Low complexity" evidence="2">
    <location>
        <begin position="87"/>
        <end position="117"/>
    </location>
</feature>
<dbReference type="GO" id="GO:0005096">
    <property type="term" value="F:GTPase activator activity"/>
    <property type="evidence" value="ECO:0007669"/>
    <property type="project" value="UniProtKB-KW"/>
</dbReference>
<feature type="compositionally biased region" description="Polar residues" evidence="2">
    <location>
        <begin position="609"/>
        <end position="642"/>
    </location>
</feature>
<reference evidence="4" key="1">
    <citation type="submission" date="2021-02" db="EMBL/GenBank/DDBJ databases">
        <authorList>
            <person name="Nowell W R."/>
        </authorList>
    </citation>
    <scope>NUCLEOTIDE SEQUENCE</scope>
</reference>
<feature type="domain" description="Rho-GAP" evidence="3">
    <location>
        <begin position="146"/>
        <end position="348"/>
    </location>
</feature>
<dbReference type="PANTHER" id="PTHR12635">
    <property type="entry name" value="RHO-GTPASE-ACTIVATING PROTEIN 6 FAMILY MEMBER"/>
    <property type="match status" value="1"/>
</dbReference>
<proteinExistence type="predicted"/>
<name>A0A8S2DID3_9BILA</name>